<proteinExistence type="predicted"/>
<dbReference type="InParanoid" id="A0A0C3PU15"/>
<dbReference type="EMBL" id="KN831948">
    <property type="protein sequence ID" value="KIO12229.1"/>
    <property type="molecule type" value="Genomic_DNA"/>
</dbReference>
<accession>A0A0C3PU15</accession>
<evidence type="ECO:0000313" key="3">
    <source>
        <dbReference type="Proteomes" id="UP000054217"/>
    </source>
</evidence>
<name>A0A0C3PU15_PISTI</name>
<protein>
    <submittedName>
        <fullName evidence="2">Uncharacterized protein</fullName>
    </submittedName>
</protein>
<evidence type="ECO:0000313" key="2">
    <source>
        <dbReference type="EMBL" id="KIO12229.1"/>
    </source>
</evidence>
<sequence length="106" mass="12047">MLIVAQQDAACAQEKLRLYKLQAGSLDAQEIARAVEAQRGKAEGLRLRGRFLAARDEFEEEREPNDPPHCQTLIEKMPTLDSVSTEGSRRRHNPEPEVMWPTFIAM</sequence>
<gene>
    <name evidence="2" type="ORF">M404DRAFT_7029</name>
</gene>
<reference evidence="3" key="2">
    <citation type="submission" date="2015-01" db="EMBL/GenBank/DDBJ databases">
        <title>Evolutionary Origins and Diversification of the Mycorrhizal Mutualists.</title>
        <authorList>
            <consortium name="DOE Joint Genome Institute"/>
            <consortium name="Mycorrhizal Genomics Consortium"/>
            <person name="Kohler A."/>
            <person name="Kuo A."/>
            <person name="Nagy L.G."/>
            <person name="Floudas D."/>
            <person name="Copeland A."/>
            <person name="Barry K.W."/>
            <person name="Cichocki N."/>
            <person name="Veneault-Fourrey C."/>
            <person name="LaButti K."/>
            <person name="Lindquist E.A."/>
            <person name="Lipzen A."/>
            <person name="Lundell T."/>
            <person name="Morin E."/>
            <person name="Murat C."/>
            <person name="Riley R."/>
            <person name="Ohm R."/>
            <person name="Sun H."/>
            <person name="Tunlid A."/>
            <person name="Henrissat B."/>
            <person name="Grigoriev I.V."/>
            <person name="Hibbett D.S."/>
            <person name="Martin F."/>
        </authorList>
    </citation>
    <scope>NUCLEOTIDE SEQUENCE [LARGE SCALE GENOMIC DNA]</scope>
    <source>
        <strain evidence="3">Marx 270</strain>
    </source>
</reference>
<dbReference type="HOGENOM" id="CLU_2224305_0_0_1"/>
<dbReference type="Proteomes" id="UP000054217">
    <property type="component" value="Unassembled WGS sequence"/>
</dbReference>
<evidence type="ECO:0000256" key="1">
    <source>
        <dbReference type="SAM" id="MobiDB-lite"/>
    </source>
</evidence>
<dbReference type="AlphaFoldDB" id="A0A0C3PU15"/>
<organism evidence="2 3">
    <name type="scientific">Pisolithus tinctorius Marx 270</name>
    <dbReference type="NCBI Taxonomy" id="870435"/>
    <lineage>
        <taxon>Eukaryota</taxon>
        <taxon>Fungi</taxon>
        <taxon>Dikarya</taxon>
        <taxon>Basidiomycota</taxon>
        <taxon>Agaricomycotina</taxon>
        <taxon>Agaricomycetes</taxon>
        <taxon>Agaricomycetidae</taxon>
        <taxon>Boletales</taxon>
        <taxon>Sclerodermatineae</taxon>
        <taxon>Pisolithaceae</taxon>
        <taxon>Pisolithus</taxon>
    </lineage>
</organism>
<reference evidence="2 3" key="1">
    <citation type="submission" date="2014-04" db="EMBL/GenBank/DDBJ databases">
        <authorList>
            <consortium name="DOE Joint Genome Institute"/>
            <person name="Kuo A."/>
            <person name="Kohler A."/>
            <person name="Costa M.D."/>
            <person name="Nagy L.G."/>
            <person name="Floudas D."/>
            <person name="Copeland A."/>
            <person name="Barry K.W."/>
            <person name="Cichocki N."/>
            <person name="Veneault-Fourrey C."/>
            <person name="LaButti K."/>
            <person name="Lindquist E.A."/>
            <person name="Lipzen A."/>
            <person name="Lundell T."/>
            <person name="Morin E."/>
            <person name="Murat C."/>
            <person name="Sun H."/>
            <person name="Tunlid A."/>
            <person name="Henrissat B."/>
            <person name="Grigoriev I.V."/>
            <person name="Hibbett D.S."/>
            <person name="Martin F."/>
            <person name="Nordberg H.P."/>
            <person name="Cantor M.N."/>
            <person name="Hua S.X."/>
        </authorList>
    </citation>
    <scope>NUCLEOTIDE SEQUENCE [LARGE SCALE GENOMIC DNA]</scope>
    <source>
        <strain evidence="2 3">Marx 270</strain>
    </source>
</reference>
<keyword evidence="3" id="KW-1185">Reference proteome</keyword>
<feature type="region of interest" description="Disordered" evidence="1">
    <location>
        <begin position="77"/>
        <end position="106"/>
    </location>
</feature>